<feature type="compositionally biased region" description="Polar residues" evidence="2">
    <location>
        <begin position="184"/>
        <end position="201"/>
    </location>
</feature>
<evidence type="ECO:0000313" key="4">
    <source>
        <dbReference type="EMBL" id="AYO55377.1"/>
    </source>
</evidence>
<name>A0A3G2T763_9GAMM</name>
<reference evidence="4 5" key="1">
    <citation type="submission" date="2018-10" db="EMBL/GenBank/DDBJ databases">
        <title>The complete genome of Acinetobacter wuhouensis strain WCHAW010062.</title>
        <authorList>
            <person name="Hu Y."/>
            <person name="Long H."/>
            <person name="Feng Y."/>
            <person name="Zong Z."/>
        </authorList>
    </citation>
    <scope>NUCLEOTIDE SEQUENCE [LARGE SCALE GENOMIC DNA]</scope>
    <source>
        <strain evidence="4 5">WCHAW010062</strain>
    </source>
</reference>
<evidence type="ECO:0000256" key="1">
    <source>
        <dbReference type="SAM" id="Coils"/>
    </source>
</evidence>
<feature type="region of interest" description="Disordered" evidence="2">
    <location>
        <begin position="184"/>
        <end position="205"/>
    </location>
</feature>
<gene>
    <name evidence="4" type="ORF">CDG68_17745</name>
</gene>
<feature type="transmembrane region" description="Helical" evidence="3">
    <location>
        <begin position="343"/>
        <end position="365"/>
    </location>
</feature>
<dbReference type="EMBL" id="CP033133">
    <property type="protein sequence ID" value="AYO55377.1"/>
    <property type="molecule type" value="Genomic_DNA"/>
</dbReference>
<evidence type="ECO:0000313" key="5">
    <source>
        <dbReference type="Proteomes" id="UP000279962"/>
    </source>
</evidence>
<proteinExistence type="predicted"/>
<sequence length="400" mass="46194">MIKGGYGEPPFFYYKFKEKKMFRKGIVTFFDDALGKGFIEINTDQQSVGFLLEDFSNASLLPQVGERVKCVVLEQDGELLAKFIVRLDHKNHNGDAKKQPVVNAINDDHSFENIQTVRKMLKKRRVNLENENTAIDSKLNEIKPVEHIDAIQPDEHIQLEDTLAQREVILDDLVEVEFSQVSAEVENTQISTEENNKSVDNQIDENEDLERTSLKDYSPESIDLSEVLNEPTATKIAEIQPIEVQTQPNENTYDHVDNEQLENDQVVSAACASTVAAEMVLSEQTNIQQNHQYLSNQVDQQLLEKNMNLNFFQRFIQKIKVKFLYSKRKQGTKVKMDSTRFHLNPLIVVMGAFVLLCLGSVKYAYERYQQYKVETELKLQQYEKQQQDVIKKQKQEAHAR</sequence>
<feature type="coiled-coil region" evidence="1">
    <location>
        <begin position="365"/>
        <end position="392"/>
    </location>
</feature>
<organism evidence="4 5">
    <name type="scientific">Acinetobacter wuhouensis</name>
    <dbReference type="NCBI Taxonomy" id="1879050"/>
    <lineage>
        <taxon>Bacteria</taxon>
        <taxon>Pseudomonadati</taxon>
        <taxon>Pseudomonadota</taxon>
        <taxon>Gammaproteobacteria</taxon>
        <taxon>Moraxellales</taxon>
        <taxon>Moraxellaceae</taxon>
        <taxon>Acinetobacter</taxon>
    </lineage>
</organism>
<accession>A0A3G2T763</accession>
<keyword evidence="3" id="KW-0812">Transmembrane</keyword>
<evidence type="ECO:0000256" key="3">
    <source>
        <dbReference type="SAM" id="Phobius"/>
    </source>
</evidence>
<keyword evidence="3" id="KW-1133">Transmembrane helix</keyword>
<protein>
    <recommendedName>
        <fullName evidence="6">Cold shock domain-containing protein</fullName>
    </recommendedName>
</protein>
<dbReference type="AlphaFoldDB" id="A0A3G2T763"/>
<keyword evidence="3" id="KW-0472">Membrane</keyword>
<dbReference type="Proteomes" id="UP000279962">
    <property type="component" value="Chromosome"/>
</dbReference>
<evidence type="ECO:0008006" key="6">
    <source>
        <dbReference type="Google" id="ProtNLM"/>
    </source>
</evidence>
<keyword evidence="1" id="KW-0175">Coiled coil</keyword>
<evidence type="ECO:0000256" key="2">
    <source>
        <dbReference type="SAM" id="MobiDB-lite"/>
    </source>
</evidence>
<feature type="coiled-coil region" evidence="1">
    <location>
        <begin position="111"/>
        <end position="138"/>
    </location>
</feature>